<feature type="domain" description="SH3" evidence="4">
    <location>
        <begin position="74"/>
        <end position="135"/>
    </location>
</feature>
<dbReference type="SUPFAM" id="SSF50044">
    <property type="entry name" value="SH3-domain"/>
    <property type="match status" value="1"/>
</dbReference>
<dbReference type="EMBL" id="CENE01000014">
    <property type="protein sequence ID" value="CEQ41496.1"/>
    <property type="molecule type" value="Genomic_DNA"/>
</dbReference>
<feature type="region of interest" description="Disordered" evidence="3">
    <location>
        <begin position="172"/>
        <end position="216"/>
    </location>
</feature>
<accession>A0A0D6ENK8</accession>
<dbReference type="FunFam" id="2.30.30.40:FF:000035">
    <property type="entry name" value="SH3 domain containing protein"/>
    <property type="match status" value="1"/>
</dbReference>
<feature type="compositionally biased region" description="Polar residues" evidence="3">
    <location>
        <begin position="511"/>
        <end position="522"/>
    </location>
</feature>
<dbReference type="InterPro" id="IPR029071">
    <property type="entry name" value="Ubiquitin-like_domsf"/>
</dbReference>
<evidence type="ECO:0000259" key="4">
    <source>
        <dbReference type="PROSITE" id="PS50002"/>
    </source>
</evidence>
<dbReference type="GO" id="GO:0015630">
    <property type="term" value="C:microtubule cytoskeleton"/>
    <property type="evidence" value="ECO:0007669"/>
    <property type="project" value="TreeGrafter"/>
</dbReference>
<feature type="compositionally biased region" description="Low complexity" evidence="3">
    <location>
        <begin position="57"/>
        <end position="68"/>
    </location>
</feature>
<dbReference type="InterPro" id="IPR001452">
    <property type="entry name" value="SH3_domain"/>
</dbReference>
<feature type="domain" description="Ras-associating" evidence="5">
    <location>
        <begin position="814"/>
        <end position="906"/>
    </location>
</feature>
<feature type="region of interest" description="Disordered" evidence="3">
    <location>
        <begin position="1280"/>
        <end position="1326"/>
    </location>
</feature>
<feature type="compositionally biased region" description="Basic and acidic residues" evidence="3">
    <location>
        <begin position="534"/>
        <end position="546"/>
    </location>
</feature>
<dbReference type="SMART" id="SM00326">
    <property type="entry name" value="SH3"/>
    <property type="match status" value="1"/>
</dbReference>
<feature type="compositionally biased region" description="Basic residues" evidence="3">
    <location>
        <begin position="647"/>
        <end position="656"/>
    </location>
</feature>
<dbReference type="SMART" id="SM00314">
    <property type="entry name" value="RA"/>
    <property type="match status" value="1"/>
</dbReference>
<evidence type="ECO:0000313" key="6">
    <source>
        <dbReference type="EMBL" id="CEQ41496.1"/>
    </source>
</evidence>
<dbReference type="PANTHER" id="PTHR47775:SF1">
    <property type="entry name" value="BUD SITE SELECTION PROTEIN 14"/>
    <property type="match status" value="1"/>
</dbReference>
<feature type="compositionally biased region" description="Polar residues" evidence="3">
    <location>
        <begin position="1425"/>
        <end position="1445"/>
    </location>
</feature>
<keyword evidence="7" id="KW-1185">Reference proteome</keyword>
<keyword evidence="1 2" id="KW-0728">SH3 domain</keyword>
<evidence type="ECO:0000256" key="1">
    <source>
        <dbReference type="ARBA" id="ARBA00022443"/>
    </source>
</evidence>
<dbReference type="OrthoDB" id="196165at2759"/>
<feature type="compositionally biased region" description="Low complexity" evidence="3">
    <location>
        <begin position="691"/>
        <end position="705"/>
    </location>
</feature>
<dbReference type="GO" id="GO:0007165">
    <property type="term" value="P:signal transduction"/>
    <property type="evidence" value="ECO:0007669"/>
    <property type="project" value="InterPro"/>
</dbReference>
<feature type="region of interest" description="Disordered" evidence="3">
    <location>
        <begin position="453"/>
        <end position="725"/>
    </location>
</feature>
<feature type="compositionally biased region" description="Polar residues" evidence="3">
    <location>
        <begin position="1298"/>
        <end position="1312"/>
    </location>
</feature>
<feature type="region of interest" description="Disordered" evidence="3">
    <location>
        <begin position="1405"/>
        <end position="1554"/>
    </location>
</feature>
<dbReference type="PANTHER" id="PTHR47775">
    <property type="entry name" value="BUD SITE SELECTION PROTEIN 14"/>
    <property type="match status" value="1"/>
</dbReference>
<dbReference type="GO" id="GO:0008104">
    <property type="term" value="P:intracellular protein localization"/>
    <property type="evidence" value="ECO:0007669"/>
    <property type="project" value="TreeGrafter"/>
</dbReference>
<dbReference type="PROSITE" id="PS50002">
    <property type="entry name" value="SH3"/>
    <property type="match status" value="1"/>
</dbReference>
<feature type="compositionally biased region" description="Low complexity" evidence="3">
    <location>
        <begin position="1487"/>
        <end position="1499"/>
    </location>
</feature>
<organism evidence="6 7">
    <name type="scientific">Sporidiobolus salmonicolor</name>
    <name type="common">Yeast-like fungus</name>
    <name type="synonym">Sporobolomyces salmonicolor</name>
    <dbReference type="NCBI Taxonomy" id="5005"/>
    <lineage>
        <taxon>Eukaryota</taxon>
        <taxon>Fungi</taxon>
        <taxon>Dikarya</taxon>
        <taxon>Basidiomycota</taxon>
        <taxon>Pucciniomycotina</taxon>
        <taxon>Microbotryomycetes</taxon>
        <taxon>Sporidiobolales</taxon>
        <taxon>Sporidiobolaceae</taxon>
        <taxon>Sporobolomyces</taxon>
    </lineage>
</organism>
<evidence type="ECO:0000259" key="5">
    <source>
        <dbReference type="PROSITE" id="PS50200"/>
    </source>
</evidence>
<dbReference type="CDD" id="cd17043">
    <property type="entry name" value="RA"/>
    <property type="match status" value="1"/>
</dbReference>
<feature type="region of interest" description="Disordered" evidence="3">
    <location>
        <begin position="1"/>
        <end position="68"/>
    </location>
</feature>
<evidence type="ECO:0000313" key="7">
    <source>
        <dbReference type="Proteomes" id="UP000243876"/>
    </source>
</evidence>
<sequence>MDGDESPADDSGDEVEEALRGGRGQHQYHHHDQDLQGDQGMEHDGEGEEEDLDDDAGSFSDSLSSSPSIPDEDIDFNLVYALHTFLATVDGQASVVKGDKLLLLDDSNSYWWLVRVLKTQAIGYIPAENIETPWERLARLNKHRNVDLTSATQQDVITGPTSTVAQTRFVGRIPPSQQPHPHASQHPTSKGVLASPSHKDHPRNMSPIERAGSSKAKTVLFTAPTYYAHSATGETSEDEDGEMYEEGEEGEGEEGVEYDEEMDEEGDREGDEDLMRGEQVFEDEDDDDDDDDDEAMAAAGRLVSDRPRGDSEFSDDGEHDTPALGDLTEEDLRGAPTAGAAIRRNNSLYDDTRNAAVTEDDGNLGGDEAEDEERAKRSHWEREREQAMLAQQQAAAAEAQWARERALGPQNQRQQQQPYRHSSPQQERALGPYGTADPAGVAAAASGLAVAYSPTQRSDADLSPSASHRIDANDFDPDAPTKKLTATPPIVRDPTFDINDPYGERAALAQGQAQPRSDSVKSPSPAPTSPIRVRGVEIVDPRDPKFNRMLQPTKRAGEEALYENVGKGSLDFSASGHAPSASGSNGGHEADTSLNSMDTSSSFVSSLQDGGNTTVTPASSKKQKRQSGEGGEGGDKKRKTGGLLGLFRKKDKKKKTSAAGGADKDDGGEPRSSEESARVSPTLGQLKRTGSASPASEPRSSAERSTSGVSTATKRESTTAESMFSTDAALRQQELEAKQALYHQYGVQRGPGDVTNTMTPRATAGSNRNSLQVLNSVATGGLNSPGLAPPQRMRPGSLIGSPSIPGLEVPLLSVLRVFAGEHVDAEATFKTVLLNQGTTAADLVKQSMQRFRLTGHEVHDEFFLTVKELGGDERPLQDDDKPLGIFEELSEKAGGDTTFAVPSVKRSSIGSITSISSNLSLNPAITRLGMNDWSDDSAVKFYLNRRVAASTGDDSTARVSSSELDLTTTTLASDSTGSTQPTPSYRFAVRLVIHPSDLPDNVVFDPHSSAIIPKAVLLERQQRGGYTDSSPASPGDASREKVIFFPKNVNVSEVIEAGLDRFGIMDGVVDGGDEVEDRVSRRRSITRVKYSLAVEKEGRESLLNASGKLLDAYSTPPLFKAYDRSSKEFKRRSVDATLILGTHSDVQPSDPVFIIRRSASRGPASRTFGPIPHTIDELEERQQHRREEEHQRTVSPQATPREIIAAQRAASRANQRAILSAQKNSDQGIDINVPGQGTIRSVRGAEDEVRYSFINQDGTEVDISEIVENEWGAQGQQQLVVGSDGRRSNSRSSRYTVGATSTDADSFKTATDSLREDARTPDVEIEQDDQQAIDALKSTPVDIELSGTGPYQRLQPASLPALLGKKDSTGEDVLRDALGPRPVTSPVFNESLQERLDRVLAKVKEDKARRAASPAGSNGRPRSFISGSATPSGRASPAVSSTLSGRMSPLNATDRRSPSVLSNSQGRRSPLGNGGRDSPSIDQVMTQGHRSQSASSRQSQHGKKPSVASISSAHSTATTGTDQPSTPITGSSAGHAPSGASFTPASSATSNHRPPLVYRDDFGFDTLVTIVDAESSPSRRPSVDAARDRAREAIFGRELGELELHPDVQQLYEAPAKAFSDLDSQLDALLLQLSSPHLLSV</sequence>
<feature type="compositionally biased region" description="Low complexity" evidence="3">
    <location>
        <begin position="573"/>
        <end position="583"/>
    </location>
</feature>
<feature type="compositionally biased region" description="Polar residues" evidence="3">
    <location>
        <begin position="1543"/>
        <end position="1552"/>
    </location>
</feature>
<dbReference type="InterPro" id="IPR053039">
    <property type="entry name" value="Polarity_Bud-Selection_Reg"/>
</dbReference>
<feature type="compositionally biased region" description="Low complexity" evidence="3">
    <location>
        <begin position="179"/>
        <end position="189"/>
    </location>
</feature>
<feature type="region of interest" description="Disordered" evidence="3">
    <location>
        <begin position="1182"/>
        <end position="1201"/>
    </location>
</feature>
<feature type="compositionally biased region" description="Basic and acidic residues" evidence="3">
    <location>
        <begin position="1313"/>
        <end position="1322"/>
    </location>
</feature>
<feature type="compositionally biased region" description="Acidic residues" evidence="3">
    <location>
        <begin position="280"/>
        <end position="295"/>
    </location>
</feature>
<feature type="compositionally biased region" description="Acidic residues" evidence="3">
    <location>
        <begin position="1"/>
        <end position="16"/>
    </location>
</feature>
<feature type="compositionally biased region" description="Acidic residues" evidence="3">
    <location>
        <begin position="358"/>
        <end position="372"/>
    </location>
</feature>
<dbReference type="GO" id="GO:0030950">
    <property type="term" value="P:establishment or maintenance of actin cytoskeleton polarity"/>
    <property type="evidence" value="ECO:0007669"/>
    <property type="project" value="TreeGrafter"/>
</dbReference>
<dbReference type="SUPFAM" id="SSF54236">
    <property type="entry name" value="Ubiquitin-like"/>
    <property type="match status" value="1"/>
</dbReference>
<dbReference type="InterPro" id="IPR036028">
    <property type="entry name" value="SH3-like_dom_sf"/>
</dbReference>
<reference evidence="7" key="1">
    <citation type="submission" date="2015-02" db="EMBL/GenBank/DDBJ databases">
        <authorList>
            <person name="Gon?alves P."/>
        </authorList>
    </citation>
    <scope>NUCLEOTIDE SEQUENCE [LARGE SCALE GENOMIC DNA]</scope>
</reference>
<dbReference type="Gene3D" id="3.10.20.90">
    <property type="entry name" value="Phosphatidylinositol 3-kinase Catalytic Subunit, Chain A, domain 1"/>
    <property type="match status" value="1"/>
</dbReference>
<gene>
    <name evidence="6" type="primary">SPOSA6832_03208</name>
</gene>
<protein>
    <submittedName>
        <fullName evidence="6">SPOSA6832_03208-mRNA-1:cds</fullName>
    </submittedName>
</protein>
<evidence type="ECO:0000256" key="2">
    <source>
        <dbReference type="PROSITE-ProRule" id="PRU00192"/>
    </source>
</evidence>
<dbReference type="GO" id="GO:0051286">
    <property type="term" value="C:cell tip"/>
    <property type="evidence" value="ECO:0007669"/>
    <property type="project" value="TreeGrafter"/>
</dbReference>
<feature type="non-terminal residue" evidence="6">
    <location>
        <position position="1"/>
    </location>
</feature>
<dbReference type="Pfam" id="PF00788">
    <property type="entry name" value="RA"/>
    <property type="match status" value="1"/>
</dbReference>
<dbReference type="Pfam" id="PF00018">
    <property type="entry name" value="SH3_1"/>
    <property type="match status" value="1"/>
</dbReference>
<feature type="compositionally biased region" description="Polar residues" evidence="3">
    <location>
        <begin position="592"/>
        <end position="619"/>
    </location>
</feature>
<feature type="compositionally biased region" description="Low complexity" evidence="3">
    <location>
        <begin position="1506"/>
        <end position="1519"/>
    </location>
</feature>
<feature type="compositionally biased region" description="Low complexity" evidence="3">
    <location>
        <begin position="387"/>
        <end position="400"/>
    </location>
</feature>
<dbReference type="PROSITE" id="PS50200">
    <property type="entry name" value="RA"/>
    <property type="match status" value="1"/>
</dbReference>
<feature type="compositionally biased region" description="Low complexity" evidence="3">
    <location>
        <begin position="1530"/>
        <end position="1541"/>
    </location>
</feature>
<dbReference type="Proteomes" id="UP000243876">
    <property type="component" value="Unassembled WGS sequence"/>
</dbReference>
<feature type="region of interest" description="Disordered" evidence="3">
    <location>
        <begin position="228"/>
        <end position="439"/>
    </location>
</feature>
<feature type="compositionally biased region" description="Low complexity" evidence="3">
    <location>
        <begin position="409"/>
        <end position="426"/>
    </location>
</feature>
<dbReference type="Gene3D" id="2.30.30.40">
    <property type="entry name" value="SH3 Domains"/>
    <property type="match status" value="1"/>
</dbReference>
<feature type="compositionally biased region" description="Acidic residues" evidence="3">
    <location>
        <begin position="45"/>
        <end position="56"/>
    </location>
</feature>
<feature type="compositionally biased region" description="Basic and acidic residues" evidence="3">
    <location>
        <begin position="662"/>
        <end position="677"/>
    </location>
</feature>
<dbReference type="InterPro" id="IPR000159">
    <property type="entry name" value="RA_dom"/>
</dbReference>
<feature type="compositionally biased region" description="Basic and acidic residues" evidence="3">
    <location>
        <begin position="30"/>
        <end position="44"/>
    </location>
</feature>
<proteinExistence type="predicted"/>
<evidence type="ECO:0000256" key="3">
    <source>
        <dbReference type="SAM" id="MobiDB-lite"/>
    </source>
</evidence>
<feature type="compositionally biased region" description="Acidic residues" evidence="3">
    <location>
        <begin position="235"/>
        <end position="272"/>
    </location>
</feature>
<feature type="compositionally biased region" description="Basic and acidic residues" evidence="3">
    <location>
        <begin position="373"/>
        <end position="386"/>
    </location>
</feature>
<feature type="compositionally biased region" description="Polar residues" evidence="3">
    <location>
        <begin position="1520"/>
        <end position="1529"/>
    </location>
</feature>
<feature type="compositionally biased region" description="Basic and acidic residues" evidence="3">
    <location>
        <begin position="1182"/>
        <end position="1192"/>
    </location>
</feature>
<name>A0A0D6ENK8_SPOSA</name>